<keyword evidence="2" id="KW-0238">DNA-binding</keyword>
<protein>
    <recommendedName>
        <fullName evidence="8">IclR family transcriptional regulator</fullName>
    </recommendedName>
</protein>
<dbReference type="PROSITE" id="PS51078">
    <property type="entry name" value="ICLR_ED"/>
    <property type="match status" value="1"/>
</dbReference>
<keyword evidence="1" id="KW-0805">Transcription regulation</keyword>
<dbReference type="AlphaFoldDB" id="A0A255GVI4"/>
<gene>
    <name evidence="6" type="ORF">CGZ93_14690</name>
</gene>
<dbReference type="PROSITE" id="PS51077">
    <property type="entry name" value="HTH_ICLR"/>
    <property type="match status" value="1"/>
</dbReference>
<evidence type="ECO:0000256" key="3">
    <source>
        <dbReference type="ARBA" id="ARBA00023163"/>
    </source>
</evidence>
<dbReference type="GO" id="GO:0003677">
    <property type="term" value="F:DNA binding"/>
    <property type="evidence" value="ECO:0007669"/>
    <property type="project" value="UniProtKB-KW"/>
</dbReference>
<organism evidence="6 7">
    <name type="scientific">Enemella dayhoffiae</name>
    <dbReference type="NCBI Taxonomy" id="2016507"/>
    <lineage>
        <taxon>Bacteria</taxon>
        <taxon>Bacillati</taxon>
        <taxon>Actinomycetota</taxon>
        <taxon>Actinomycetes</taxon>
        <taxon>Propionibacteriales</taxon>
        <taxon>Propionibacteriaceae</taxon>
        <taxon>Enemella</taxon>
    </lineage>
</organism>
<evidence type="ECO:0000256" key="1">
    <source>
        <dbReference type="ARBA" id="ARBA00023015"/>
    </source>
</evidence>
<feature type="domain" description="HTH iclR-type" evidence="4">
    <location>
        <begin position="28"/>
        <end position="90"/>
    </location>
</feature>
<dbReference type="Pfam" id="PF01614">
    <property type="entry name" value="IclR_C"/>
    <property type="match status" value="1"/>
</dbReference>
<dbReference type="EMBL" id="NMVQ01000043">
    <property type="protein sequence ID" value="OYO18663.1"/>
    <property type="molecule type" value="Genomic_DNA"/>
</dbReference>
<evidence type="ECO:0000313" key="7">
    <source>
        <dbReference type="Proteomes" id="UP000216311"/>
    </source>
</evidence>
<dbReference type="InterPro" id="IPR014757">
    <property type="entry name" value="Tscrpt_reg_IclR_C"/>
</dbReference>
<keyword evidence="7" id="KW-1185">Reference proteome</keyword>
<dbReference type="InterPro" id="IPR005471">
    <property type="entry name" value="Tscrpt_reg_IclR_N"/>
</dbReference>
<dbReference type="InterPro" id="IPR011991">
    <property type="entry name" value="ArsR-like_HTH"/>
</dbReference>
<name>A0A255GVI4_9ACTN</name>
<dbReference type="InterPro" id="IPR036388">
    <property type="entry name" value="WH-like_DNA-bd_sf"/>
</dbReference>
<evidence type="ECO:0000313" key="6">
    <source>
        <dbReference type="EMBL" id="OYO18663.1"/>
    </source>
</evidence>
<dbReference type="InterPro" id="IPR036390">
    <property type="entry name" value="WH_DNA-bd_sf"/>
</dbReference>
<evidence type="ECO:0000259" key="4">
    <source>
        <dbReference type="PROSITE" id="PS51077"/>
    </source>
</evidence>
<dbReference type="GO" id="GO:0045892">
    <property type="term" value="P:negative regulation of DNA-templated transcription"/>
    <property type="evidence" value="ECO:0007669"/>
    <property type="project" value="TreeGrafter"/>
</dbReference>
<dbReference type="GO" id="GO:0003700">
    <property type="term" value="F:DNA-binding transcription factor activity"/>
    <property type="evidence" value="ECO:0007669"/>
    <property type="project" value="TreeGrafter"/>
</dbReference>
<proteinExistence type="predicted"/>
<evidence type="ECO:0000256" key="2">
    <source>
        <dbReference type="ARBA" id="ARBA00023125"/>
    </source>
</evidence>
<sequence>MIGTMIRSSDRAGEVAMVTRAVEVEAPAGTLQRGLAILDLLALGERPTVSELIDRVGMSKSAAFRVLATLREHALVEWDSTLGGRVVPGERAVLLGVSGLRTFDPWEHGRHLLAELAHTLGESALMAIRDGAEMVYIAHEDHSDHMVGVRRLLGARRPAYASSLGKAYLAAMPDSELEPLLESLELQAFTPTTITSIKELRAQLAETRERGWAIDLGEHENGVMCFGVAVLDHVDHPVCSISVAGPQDRIRANQDRVIAQVTATARALSERMGHLDQQQQLTETSQ</sequence>
<dbReference type="SUPFAM" id="SSF55781">
    <property type="entry name" value="GAF domain-like"/>
    <property type="match status" value="1"/>
</dbReference>
<dbReference type="SMART" id="SM00346">
    <property type="entry name" value="HTH_ICLR"/>
    <property type="match status" value="1"/>
</dbReference>
<dbReference type="Gene3D" id="3.30.450.40">
    <property type="match status" value="1"/>
</dbReference>
<dbReference type="Gene3D" id="1.10.10.10">
    <property type="entry name" value="Winged helix-like DNA-binding domain superfamily/Winged helix DNA-binding domain"/>
    <property type="match status" value="1"/>
</dbReference>
<dbReference type="SUPFAM" id="SSF46785">
    <property type="entry name" value="Winged helix' DNA-binding domain"/>
    <property type="match status" value="1"/>
</dbReference>
<keyword evidence="3" id="KW-0804">Transcription</keyword>
<dbReference type="OrthoDB" id="3730822at2"/>
<dbReference type="CDD" id="cd00090">
    <property type="entry name" value="HTH_ARSR"/>
    <property type="match status" value="1"/>
</dbReference>
<dbReference type="Pfam" id="PF09339">
    <property type="entry name" value="HTH_IclR"/>
    <property type="match status" value="1"/>
</dbReference>
<dbReference type="InterPro" id="IPR050707">
    <property type="entry name" value="HTH_MetabolicPath_Reg"/>
</dbReference>
<accession>A0A255GVI4</accession>
<dbReference type="PANTHER" id="PTHR30136:SF35">
    <property type="entry name" value="HTH-TYPE TRANSCRIPTIONAL REGULATOR RV1719"/>
    <property type="match status" value="1"/>
</dbReference>
<dbReference type="PANTHER" id="PTHR30136">
    <property type="entry name" value="HELIX-TURN-HELIX TRANSCRIPTIONAL REGULATOR, ICLR FAMILY"/>
    <property type="match status" value="1"/>
</dbReference>
<dbReference type="Proteomes" id="UP000216311">
    <property type="component" value="Unassembled WGS sequence"/>
</dbReference>
<evidence type="ECO:0000259" key="5">
    <source>
        <dbReference type="PROSITE" id="PS51078"/>
    </source>
</evidence>
<comment type="caution">
    <text evidence="6">The sequence shown here is derived from an EMBL/GenBank/DDBJ whole genome shotgun (WGS) entry which is preliminary data.</text>
</comment>
<feature type="domain" description="IclR-ED" evidence="5">
    <location>
        <begin position="91"/>
        <end position="274"/>
    </location>
</feature>
<reference evidence="6 7" key="1">
    <citation type="submission" date="2017-07" db="EMBL/GenBank/DDBJ databases">
        <title>Draft whole genome sequences of clinical Proprionibacteriaceae strains.</title>
        <authorList>
            <person name="Bernier A.-M."/>
            <person name="Bernard K."/>
            <person name="Domingo M.-C."/>
        </authorList>
    </citation>
    <scope>NUCLEOTIDE SEQUENCE [LARGE SCALE GENOMIC DNA]</scope>
    <source>
        <strain evidence="6 7">NML 130396</strain>
    </source>
</reference>
<dbReference type="InterPro" id="IPR029016">
    <property type="entry name" value="GAF-like_dom_sf"/>
</dbReference>
<evidence type="ECO:0008006" key="8">
    <source>
        <dbReference type="Google" id="ProtNLM"/>
    </source>
</evidence>